<dbReference type="STRING" id="1149755.A0A2J6RCV2"/>
<dbReference type="GO" id="GO:0006338">
    <property type="term" value="P:chromatin remodeling"/>
    <property type="evidence" value="ECO:0007669"/>
    <property type="project" value="UniProtKB-ARBA"/>
</dbReference>
<name>A0A2J6RCV2_HYAVF</name>
<comment type="subunit">
    <text evidence="2">Component of the NuA4 histone acetyltransferase complex.</text>
</comment>
<feature type="compositionally biased region" description="Acidic residues" evidence="4">
    <location>
        <begin position="536"/>
        <end position="547"/>
    </location>
</feature>
<feature type="compositionally biased region" description="Acidic residues" evidence="4">
    <location>
        <begin position="574"/>
        <end position="591"/>
    </location>
</feature>
<dbReference type="PANTHER" id="PTHR22812">
    <property type="entry name" value="CHROMOBOX PROTEIN"/>
    <property type="match status" value="1"/>
</dbReference>
<evidence type="ECO:0000256" key="3">
    <source>
        <dbReference type="ARBA" id="ARBA00023242"/>
    </source>
</evidence>
<dbReference type="InterPro" id="IPR045518">
    <property type="entry name" value="2EXR"/>
</dbReference>
<dbReference type="SUPFAM" id="SSF54160">
    <property type="entry name" value="Chromo domain-like"/>
    <property type="match status" value="2"/>
</dbReference>
<evidence type="ECO:0000313" key="6">
    <source>
        <dbReference type="EMBL" id="PMD36345.1"/>
    </source>
</evidence>
<feature type="compositionally biased region" description="Acidic residues" evidence="4">
    <location>
        <begin position="554"/>
        <end position="566"/>
    </location>
</feature>
<evidence type="ECO:0000313" key="7">
    <source>
        <dbReference type="Proteomes" id="UP000235786"/>
    </source>
</evidence>
<feature type="domain" description="Chromo" evidence="5">
    <location>
        <begin position="593"/>
        <end position="654"/>
    </location>
</feature>
<evidence type="ECO:0000256" key="2">
    <source>
        <dbReference type="ARBA" id="ARBA00011353"/>
    </source>
</evidence>
<dbReference type="InterPro" id="IPR023780">
    <property type="entry name" value="Chromo_domain"/>
</dbReference>
<keyword evidence="7" id="KW-1185">Reference proteome</keyword>
<gene>
    <name evidence="6" type="ORF">L207DRAFT_516032</name>
</gene>
<dbReference type="InterPro" id="IPR051219">
    <property type="entry name" value="Heterochromatin_chromo-domain"/>
</dbReference>
<dbReference type="CDD" id="cd00024">
    <property type="entry name" value="CD_CSD"/>
    <property type="match status" value="2"/>
</dbReference>
<evidence type="ECO:0000259" key="5">
    <source>
        <dbReference type="PROSITE" id="PS50013"/>
    </source>
</evidence>
<dbReference type="InterPro" id="IPR016197">
    <property type="entry name" value="Chromo-like_dom_sf"/>
</dbReference>
<protein>
    <recommendedName>
        <fullName evidence="5">Chromo domain-containing protein</fullName>
    </recommendedName>
</protein>
<feature type="compositionally biased region" description="Acidic residues" evidence="4">
    <location>
        <begin position="369"/>
        <end position="386"/>
    </location>
</feature>
<dbReference type="Proteomes" id="UP000235786">
    <property type="component" value="Unassembled WGS sequence"/>
</dbReference>
<dbReference type="OrthoDB" id="433924at2759"/>
<evidence type="ECO:0000256" key="1">
    <source>
        <dbReference type="ARBA" id="ARBA00004123"/>
    </source>
</evidence>
<reference evidence="6 7" key="1">
    <citation type="submission" date="2016-04" db="EMBL/GenBank/DDBJ databases">
        <title>A degradative enzymes factory behind the ericoid mycorrhizal symbiosis.</title>
        <authorList>
            <consortium name="DOE Joint Genome Institute"/>
            <person name="Martino E."/>
            <person name="Morin E."/>
            <person name="Grelet G."/>
            <person name="Kuo A."/>
            <person name="Kohler A."/>
            <person name="Daghino S."/>
            <person name="Barry K."/>
            <person name="Choi C."/>
            <person name="Cichocki N."/>
            <person name="Clum A."/>
            <person name="Copeland A."/>
            <person name="Hainaut M."/>
            <person name="Haridas S."/>
            <person name="Labutti K."/>
            <person name="Lindquist E."/>
            <person name="Lipzen A."/>
            <person name="Khouja H.-R."/>
            <person name="Murat C."/>
            <person name="Ohm R."/>
            <person name="Olson A."/>
            <person name="Spatafora J."/>
            <person name="Veneault-Fourrey C."/>
            <person name="Henrissat B."/>
            <person name="Grigoriev I."/>
            <person name="Martin F."/>
            <person name="Perotto S."/>
        </authorList>
    </citation>
    <scope>NUCLEOTIDE SEQUENCE [LARGE SCALE GENOMIC DNA]</scope>
    <source>
        <strain evidence="6 7">F</strain>
    </source>
</reference>
<dbReference type="Pfam" id="PF00385">
    <property type="entry name" value="Chromo"/>
    <property type="match status" value="2"/>
</dbReference>
<dbReference type="PROSITE" id="PS50013">
    <property type="entry name" value="CHROMO_2"/>
    <property type="match status" value="2"/>
</dbReference>
<proteinExistence type="predicted"/>
<dbReference type="InterPro" id="IPR000953">
    <property type="entry name" value="Chromo/chromo_shadow_dom"/>
</dbReference>
<dbReference type="SMART" id="SM00298">
    <property type="entry name" value="CHROMO"/>
    <property type="match status" value="3"/>
</dbReference>
<feature type="region of interest" description="Disordered" evidence="4">
    <location>
        <begin position="530"/>
        <end position="605"/>
    </location>
</feature>
<evidence type="ECO:0000256" key="4">
    <source>
        <dbReference type="SAM" id="MobiDB-lite"/>
    </source>
</evidence>
<dbReference type="GO" id="GO:0005634">
    <property type="term" value="C:nucleus"/>
    <property type="evidence" value="ECO:0007669"/>
    <property type="project" value="UniProtKB-SubCell"/>
</dbReference>
<keyword evidence="3" id="KW-0539">Nucleus</keyword>
<dbReference type="Gene3D" id="2.40.50.40">
    <property type="match status" value="2"/>
</dbReference>
<feature type="domain" description="Chromo" evidence="5">
    <location>
        <begin position="655"/>
        <end position="716"/>
    </location>
</feature>
<comment type="subcellular location">
    <subcellularLocation>
        <location evidence="1">Nucleus</location>
    </subcellularLocation>
</comment>
<dbReference type="EMBL" id="KZ613951">
    <property type="protein sequence ID" value="PMD36345.1"/>
    <property type="molecule type" value="Genomic_DNA"/>
</dbReference>
<dbReference type="Pfam" id="PF20150">
    <property type="entry name" value="2EXR"/>
    <property type="match status" value="1"/>
</dbReference>
<accession>A0A2J6RCV2</accession>
<sequence length="720" mass="81876">MPLQFSTLPSELRHQIYDHALDRSPRNVEVEVRAGKAVPKTPPPALLHLNRESRYFVLSIYKPWLPEFAGSPFQAPYAGLLAKLDRSEGQPVSCLDDVCFDLEQDMLLCQGRLSTRYTTAWPVQVFGCIEELYLRNMAVNIDGNLDNKYFVEALLKARNLETLCFLDMYSNRLERKVDLFGNVLRKLAMRDKARNIQPPYIAPQVMTAPTLHYLTKTRAEDPAHWYTCRKGSESPPQYSEFDPTHLVSCRVWTTYKYPKHIVRTATRQLKALTVPKTNPRKRKAGKELDAALAVVESERADRTRIWIRPDVLAGMSDENRRRLGIAVRAASSTAGASSSSAPASEASNSDAGSEGSSSRPASDAGSVHEEDDISEASDSESEDDAQEGTALQGRTPSQLHAHRFNFDIGAPEILVEWEDSPEMATWEWTPQADLQSSIPVIVATFTANNPALETGTPVRFHERNSGVVGFDFLVEFEGYPEELYWTWVPESNMQTKVPHMVDQWMIENASEVNADENVDEQILAEQNYAEHVRAEDNDDVKEEEEEQVEKTEEEKVEETEEADTQDTEMKDGEDREDDDANDEATGDEETSEYFPKRFVAQRETPDGPEILVEWEDWPDEKDWTWEPLNNLQEDAPDMMKAWKASRKAKKVSKVFEVESILGKRKIKGEWHYLVKWKGFLKDEAKSLEPCEKLAVDVPELVEAFENRKPKRGRPKRVAVS</sequence>
<dbReference type="AlphaFoldDB" id="A0A2J6RCV2"/>
<feature type="compositionally biased region" description="Low complexity" evidence="4">
    <location>
        <begin position="331"/>
        <end position="358"/>
    </location>
</feature>
<feature type="region of interest" description="Disordered" evidence="4">
    <location>
        <begin position="331"/>
        <end position="397"/>
    </location>
</feature>
<organism evidence="6 7">
    <name type="scientific">Hyaloscypha variabilis (strain UAMH 11265 / GT02V1 / F)</name>
    <name type="common">Meliniomyces variabilis</name>
    <dbReference type="NCBI Taxonomy" id="1149755"/>
    <lineage>
        <taxon>Eukaryota</taxon>
        <taxon>Fungi</taxon>
        <taxon>Dikarya</taxon>
        <taxon>Ascomycota</taxon>
        <taxon>Pezizomycotina</taxon>
        <taxon>Leotiomycetes</taxon>
        <taxon>Helotiales</taxon>
        <taxon>Hyaloscyphaceae</taxon>
        <taxon>Hyaloscypha</taxon>
        <taxon>Hyaloscypha variabilis</taxon>
    </lineage>
</organism>